<proteinExistence type="predicted"/>
<organism evidence="1 2">
    <name type="scientific">Testicularia cyperi</name>
    <dbReference type="NCBI Taxonomy" id="1882483"/>
    <lineage>
        <taxon>Eukaryota</taxon>
        <taxon>Fungi</taxon>
        <taxon>Dikarya</taxon>
        <taxon>Basidiomycota</taxon>
        <taxon>Ustilaginomycotina</taxon>
        <taxon>Ustilaginomycetes</taxon>
        <taxon>Ustilaginales</taxon>
        <taxon>Anthracoideaceae</taxon>
        <taxon>Testicularia</taxon>
    </lineage>
</organism>
<reference evidence="1 2" key="1">
    <citation type="journal article" date="2018" name="Mol. Biol. Evol.">
        <title>Broad Genomic Sampling Reveals a Smut Pathogenic Ancestry of the Fungal Clade Ustilaginomycotina.</title>
        <authorList>
            <person name="Kijpornyongpan T."/>
            <person name="Mondo S.J."/>
            <person name="Barry K."/>
            <person name="Sandor L."/>
            <person name="Lee J."/>
            <person name="Lipzen A."/>
            <person name="Pangilinan J."/>
            <person name="LaButti K."/>
            <person name="Hainaut M."/>
            <person name="Henrissat B."/>
            <person name="Grigoriev I.V."/>
            <person name="Spatafora J.W."/>
            <person name="Aime M.C."/>
        </authorList>
    </citation>
    <scope>NUCLEOTIDE SEQUENCE [LARGE SCALE GENOMIC DNA]</scope>
    <source>
        <strain evidence="1 2">MCA 3645</strain>
    </source>
</reference>
<keyword evidence="2" id="KW-1185">Reference proteome</keyword>
<dbReference type="EMBL" id="KZ819198">
    <property type="protein sequence ID" value="PWY98403.1"/>
    <property type="molecule type" value="Genomic_DNA"/>
</dbReference>
<sequence>MIFRADLLALQTVVPSSPAQSLGMAICLSAPLPVSTHDVCANVKTPSYGSKASFWLSLKRAADSLPSHLIQSPNLLHRKC</sequence>
<dbReference type="InParanoid" id="A0A317XJA0"/>
<protein>
    <submittedName>
        <fullName evidence="1">Uncharacterized protein</fullName>
    </submittedName>
</protein>
<name>A0A317XJA0_9BASI</name>
<accession>A0A317XJA0</accession>
<evidence type="ECO:0000313" key="1">
    <source>
        <dbReference type="EMBL" id="PWY98403.1"/>
    </source>
</evidence>
<dbReference type="Proteomes" id="UP000246740">
    <property type="component" value="Unassembled WGS sequence"/>
</dbReference>
<dbReference type="AlphaFoldDB" id="A0A317XJA0"/>
<gene>
    <name evidence="1" type="ORF">BCV70DRAFT_31229</name>
</gene>
<evidence type="ECO:0000313" key="2">
    <source>
        <dbReference type="Proteomes" id="UP000246740"/>
    </source>
</evidence>